<dbReference type="SUPFAM" id="SSF53474">
    <property type="entry name" value="alpha/beta-Hydrolases"/>
    <property type="match status" value="1"/>
</dbReference>
<dbReference type="AlphaFoldDB" id="A0A5C5YST6"/>
<feature type="domain" description="BD-FAE-like" evidence="2">
    <location>
        <begin position="43"/>
        <end position="148"/>
    </location>
</feature>
<name>A0A5C5YST6_9BACT</name>
<evidence type="ECO:0000313" key="4">
    <source>
        <dbReference type="Proteomes" id="UP000318478"/>
    </source>
</evidence>
<dbReference type="InterPro" id="IPR050300">
    <property type="entry name" value="GDXG_lipolytic_enzyme"/>
</dbReference>
<gene>
    <name evidence="3" type="primary">nlhH</name>
    <name evidence="3" type="ORF">Pla123a_16260</name>
</gene>
<sequence>MAAVIVPLVCQAVEPPPLRVAKRDVLYKPGDDITDYQRERCRLDLYLPEESGNAARRPVVVFFHGGGLTGGDKQTAAPIARLLNRNGVIVVAANYRFSPKVEFPAYVRDAADAVRWTHDHVDEYGGDSKLVFLSGHSAGGYLTLMAAAELGCFADDREPEIKLAGLLPISGQTLNHTAVRRERGIPEDRVVVDDAAPLNAIRASGPPTLLICGDRDLPLRLEQNELLLAHFKRLGDNRARLVVGVDRDHGSIYDLCHRPGDPVGRAIVEFIEQHAR</sequence>
<evidence type="ECO:0000313" key="3">
    <source>
        <dbReference type="EMBL" id="TWT77830.1"/>
    </source>
</evidence>
<evidence type="ECO:0000256" key="1">
    <source>
        <dbReference type="ARBA" id="ARBA00022801"/>
    </source>
</evidence>
<dbReference type="Gene3D" id="3.40.50.1820">
    <property type="entry name" value="alpha/beta hydrolase"/>
    <property type="match status" value="1"/>
</dbReference>
<keyword evidence="1 3" id="KW-0378">Hydrolase</keyword>
<dbReference type="PANTHER" id="PTHR48081">
    <property type="entry name" value="AB HYDROLASE SUPERFAMILY PROTEIN C4A8.06C"/>
    <property type="match status" value="1"/>
</dbReference>
<keyword evidence="4" id="KW-1185">Reference proteome</keyword>
<reference evidence="3 4" key="1">
    <citation type="submission" date="2019-02" db="EMBL/GenBank/DDBJ databases">
        <title>Deep-cultivation of Planctomycetes and their phenomic and genomic characterization uncovers novel biology.</title>
        <authorList>
            <person name="Wiegand S."/>
            <person name="Jogler M."/>
            <person name="Boedeker C."/>
            <person name="Pinto D."/>
            <person name="Vollmers J."/>
            <person name="Rivas-Marin E."/>
            <person name="Kohn T."/>
            <person name="Peeters S.H."/>
            <person name="Heuer A."/>
            <person name="Rast P."/>
            <person name="Oberbeckmann S."/>
            <person name="Bunk B."/>
            <person name="Jeske O."/>
            <person name="Meyerdierks A."/>
            <person name="Storesund J.E."/>
            <person name="Kallscheuer N."/>
            <person name="Luecker S."/>
            <person name="Lage O.M."/>
            <person name="Pohl T."/>
            <person name="Merkel B.J."/>
            <person name="Hornburger P."/>
            <person name="Mueller R.-W."/>
            <person name="Bruemmer F."/>
            <person name="Labrenz M."/>
            <person name="Spormann A.M."/>
            <person name="Op Den Camp H."/>
            <person name="Overmann J."/>
            <person name="Amann R."/>
            <person name="Jetten M.S.M."/>
            <person name="Mascher T."/>
            <person name="Medema M.H."/>
            <person name="Devos D.P."/>
            <person name="Kaster A.-K."/>
            <person name="Ovreas L."/>
            <person name="Rohde M."/>
            <person name="Galperin M.Y."/>
            <person name="Jogler C."/>
        </authorList>
    </citation>
    <scope>NUCLEOTIDE SEQUENCE [LARGE SCALE GENOMIC DNA]</scope>
    <source>
        <strain evidence="3 4">Pla123a</strain>
    </source>
</reference>
<organism evidence="3 4">
    <name type="scientific">Posidoniimonas polymericola</name>
    <dbReference type="NCBI Taxonomy" id="2528002"/>
    <lineage>
        <taxon>Bacteria</taxon>
        <taxon>Pseudomonadati</taxon>
        <taxon>Planctomycetota</taxon>
        <taxon>Planctomycetia</taxon>
        <taxon>Pirellulales</taxon>
        <taxon>Lacipirellulaceae</taxon>
        <taxon>Posidoniimonas</taxon>
    </lineage>
</organism>
<dbReference type="InterPro" id="IPR029058">
    <property type="entry name" value="AB_hydrolase_fold"/>
</dbReference>
<evidence type="ECO:0000259" key="2">
    <source>
        <dbReference type="Pfam" id="PF20434"/>
    </source>
</evidence>
<dbReference type="EC" id="3.1.1.1" evidence="3"/>
<dbReference type="EMBL" id="SJPO01000003">
    <property type="protein sequence ID" value="TWT77830.1"/>
    <property type="molecule type" value="Genomic_DNA"/>
</dbReference>
<proteinExistence type="predicted"/>
<dbReference type="InterPro" id="IPR049492">
    <property type="entry name" value="BD-FAE-like_dom"/>
</dbReference>
<protein>
    <submittedName>
        <fullName evidence="3">Carboxylesterase NlhH</fullName>
        <ecNumber evidence="3">3.1.1.1</ecNumber>
    </submittedName>
</protein>
<comment type="caution">
    <text evidence="3">The sequence shown here is derived from an EMBL/GenBank/DDBJ whole genome shotgun (WGS) entry which is preliminary data.</text>
</comment>
<dbReference type="Pfam" id="PF20434">
    <property type="entry name" value="BD-FAE"/>
    <property type="match status" value="1"/>
</dbReference>
<dbReference type="PANTHER" id="PTHR48081:SF9">
    <property type="entry name" value="CARBOXYLESTERASE"/>
    <property type="match status" value="1"/>
</dbReference>
<dbReference type="Proteomes" id="UP000318478">
    <property type="component" value="Unassembled WGS sequence"/>
</dbReference>
<dbReference type="GO" id="GO:0106435">
    <property type="term" value="F:carboxylesterase activity"/>
    <property type="evidence" value="ECO:0007669"/>
    <property type="project" value="UniProtKB-EC"/>
</dbReference>
<accession>A0A5C5YST6</accession>